<feature type="domain" description="Ribulose bisphosphate carboxylase large subunit C-terminal" evidence="2">
    <location>
        <begin position="143"/>
        <end position="425"/>
    </location>
</feature>
<dbReference type="InterPro" id="IPR033966">
    <property type="entry name" value="RuBisCO"/>
</dbReference>
<comment type="caution">
    <text evidence="4">The sequence shown here is derived from an EMBL/GenBank/DDBJ whole genome shotgun (WGS) entry which is preliminary data.</text>
</comment>
<evidence type="ECO:0000313" key="4">
    <source>
        <dbReference type="EMBL" id="EFV00758.1"/>
    </source>
</evidence>
<dbReference type="SFLD" id="SFLDG00301">
    <property type="entry name" value="RuBisCO-like_proteins"/>
    <property type="match status" value="1"/>
</dbReference>
<dbReference type="Pfam" id="PF02788">
    <property type="entry name" value="RuBisCO_large_N"/>
    <property type="match status" value="1"/>
</dbReference>
<protein>
    <submittedName>
        <fullName evidence="4">Ribulose bisphosphate carboxylase large chain, catalytic domain protein</fullName>
    </submittedName>
</protein>
<evidence type="ECO:0000259" key="2">
    <source>
        <dbReference type="Pfam" id="PF00016"/>
    </source>
</evidence>
<proteinExistence type="inferred from homology"/>
<dbReference type="SFLD" id="SFLDS00014">
    <property type="entry name" value="RuBisCO"/>
    <property type="match status" value="1"/>
</dbReference>
<dbReference type="EMBL" id="AEQN01000028">
    <property type="protein sequence ID" value="EFV00758.1"/>
    <property type="molecule type" value="Genomic_DNA"/>
</dbReference>
<gene>
    <name evidence="4" type="ORF">HMP0721_2207</name>
</gene>
<evidence type="ECO:0000313" key="5">
    <source>
        <dbReference type="Proteomes" id="UP000004754"/>
    </source>
</evidence>
<dbReference type="GO" id="GO:0016984">
    <property type="term" value="F:ribulose-bisphosphate carboxylase activity"/>
    <property type="evidence" value="ECO:0007669"/>
    <property type="project" value="InterPro"/>
</dbReference>
<dbReference type="InterPro" id="IPR036422">
    <property type="entry name" value="RuBisCO_lsu_N_sf"/>
</dbReference>
<dbReference type="STRING" id="887929.HMP0721_2207"/>
<dbReference type="InterPro" id="IPR036376">
    <property type="entry name" value="RuBisCO_lsu_C_sf"/>
</dbReference>
<dbReference type="AlphaFoldDB" id="E6MJM2"/>
<dbReference type="SUPFAM" id="SSF51649">
    <property type="entry name" value="RuBisCo, C-terminal domain"/>
    <property type="match status" value="1"/>
</dbReference>
<dbReference type="PANTHER" id="PTHR42704">
    <property type="entry name" value="RIBULOSE BISPHOSPHATE CARBOXYLASE"/>
    <property type="match status" value="1"/>
</dbReference>
<dbReference type="InterPro" id="IPR017443">
    <property type="entry name" value="RuBisCO_lsu_fd_N"/>
</dbReference>
<dbReference type="GO" id="GO:0015977">
    <property type="term" value="P:carbon fixation"/>
    <property type="evidence" value="ECO:0007669"/>
    <property type="project" value="InterPro"/>
</dbReference>
<dbReference type="HOGENOM" id="CLU_031450_3_1_9"/>
<sequence length="440" mass="47733">MYIDPIAVQYPENLRDDHYVIATYYCATGRNTNALKFGAAMAVEQSCGTWLKVPGETEEVRDRAMARIIGVYEAPAYQCGIPEDVTERHFILRVAFPATNFGPSFAMMLSTVIGNISSSGKVKLLDLEFPKTFLGQFKGPKFGVQGIRDLLGVQDRPLLNNMIKPCIGLSPKETAKLAYEAAVGGVDIIKDDELCANPDFCPLEDRVQAVMEAITKADQKKGEKTLYAFNITDRTEKLIDNALTAIKNGANCLLVNYNTVGLDATRMLAEDDRINVPILGHSDYTGAVYESPWSGMSANLIGAVLPRIAGTDMIIALTPYGKFPMQMDTFISVGYKMLQPLGHIKPVFPMPGGGTTQGHLEDMIKKFGNDVMIAAGGAIHGHPMGPAAGARAFRQGIDEVMNGIALKDAAEKPENKELKAAIDAWGIYEEAKGGIFDLKG</sequence>
<dbReference type="GO" id="GO:0000287">
    <property type="term" value="F:magnesium ion binding"/>
    <property type="evidence" value="ECO:0007669"/>
    <property type="project" value="InterPro"/>
</dbReference>
<dbReference type="Gene3D" id="3.20.20.110">
    <property type="entry name" value="Ribulose bisphosphate carboxylase, large subunit, C-terminal domain"/>
    <property type="match status" value="1"/>
</dbReference>
<keyword evidence="5" id="KW-1185">Reference proteome</keyword>
<comment type="similarity">
    <text evidence="1">Belongs to the RuBisCO large chain family.</text>
</comment>
<evidence type="ECO:0000256" key="1">
    <source>
        <dbReference type="RuleBase" id="RU003834"/>
    </source>
</evidence>
<accession>E6MJM2</accession>
<feature type="domain" description="Ribulose bisphosphate carboxylase large subunit ferrodoxin-like N-terminal" evidence="3">
    <location>
        <begin position="16"/>
        <end position="132"/>
    </location>
</feature>
<reference evidence="4 5" key="1">
    <citation type="submission" date="2010-12" db="EMBL/GenBank/DDBJ databases">
        <authorList>
            <person name="Muzny D."/>
            <person name="Qin X."/>
            <person name="Deng J."/>
            <person name="Jiang H."/>
            <person name="Liu Y."/>
            <person name="Qu J."/>
            <person name="Song X.-Z."/>
            <person name="Zhang L."/>
            <person name="Thornton R."/>
            <person name="Coyle M."/>
            <person name="Francisco L."/>
            <person name="Jackson L."/>
            <person name="Javaid M."/>
            <person name="Korchina V."/>
            <person name="Kovar C."/>
            <person name="Mata R."/>
            <person name="Mathew T."/>
            <person name="Ngo R."/>
            <person name="Nguyen L."/>
            <person name="Nguyen N."/>
            <person name="Okwuonu G."/>
            <person name="Ongeri F."/>
            <person name="Pham C."/>
            <person name="Simmons D."/>
            <person name="Wilczek-Boney K."/>
            <person name="Hale W."/>
            <person name="Jakkamsetti A."/>
            <person name="Pham P."/>
            <person name="Ruth R."/>
            <person name="San Lucas F."/>
            <person name="Warren J."/>
            <person name="Zhang J."/>
            <person name="Zhao Z."/>
            <person name="Zhou C."/>
            <person name="Zhu D."/>
            <person name="Lee S."/>
            <person name="Bess C."/>
            <person name="Blankenburg K."/>
            <person name="Forbes L."/>
            <person name="Fu Q."/>
            <person name="Gubbala S."/>
            <person name="Hirani K."/>
            <person name="Jayaseelan J.C."/>
            <person name="Lara F."/>
            <person name="Munidasa M."/>
            <person name="Palculict T."/>
            <person name="Patil S."/>
            <person name="Pu L.-L."/>
            <person name="Saada N."/>
            <person name="Tang L."/>
            <person name="Weissenberger G."/>
            <person name="Zhu Y."/>
            <person name="Hemphill L."/>
            <person name="Shang Y."/>
            <person name="Youmans B."/>
            <person name="Ayvaz T."/>
            <person name="Ross M."/>
            <person name="Santibanez J."/>
            <person name="Aqrawi P."/>
            <person name="Gross S."/>
            <person name="Joshi V."/>
            <person name="Fowler G."/>
            <person name="Nazareth L."/>
            <person name="Reid J."/>
            <person name="Worley K."/>
            <person name="Petrosino J."/>
            <person name="Highlander S."/>
            <person name="Gibbs R."/>
        </authorList>
    </citation>
    <scope>NUCLEOTIDE SEQUENCE [LARGE SCALE GENOMIC DNA]</scope>
    <source>
        <strain evidence="4 5">ATCC 23263</strain>
    </source>
</reference>
<name>E6MJM2_9FIRM</name>
<dbReference type="RefSeq" id="WP_006599629.1">
    <property type="nucleotide sequence ID" value="NZ_GL622359.1"/>
</dbReference>
<dbReference type="eggNOG" id="COG1850">
    <property type="taxonomic scope" value="Bacteria"/>
</dbReference>
<dbReference type="Gene3D" id="3.30.70.150">
    <property type="entry name" value="RuBisCO large subunit, N-terminal domain"/>
    <property type="match status" value="1"/>
</dbReference>
<dbReference type="Proteomes" id="UP000004754">
    <property type="component" value="Unassembled WGS sequence"/>
</dbReference>
<dbReference type="PANTHER" id="PTHR42704:SF17">
    <property type="entry name" value="RIBULOSE BISPHOSPHATE CARBOXYLASE LARGE CHAIN"/>
    <property type="match status" value="1"/>
</dbReference>
<dbReference type="OrthoDB" id="9770811at2"/>
<dbReference type="Pfam" id="PF00016">
    <property type="entry name" value="RuBisCO_large"/>
    <property type="match status" value="1"/>
</dbReference>
<dbReference type="InterPro" id="IPR000685">
    <property type="entry name" value="RuBisCO_lsu_C"/>
</dbReference>
<organism evidence="4 5">
    <name type="scientific">Pseudoramibacter alactolyticus ATCC 23263</name>
    <dbReference type="NCBI Taxonomy" id="887929"/>
    <lineage>
        <taxon>Bacteria</taxon>
        <taxon>Bacillati</taxon>
        <taxon>Bacillota</taxon>
        <taxon>Clostridia</taxon>
        <taxon>Eubacteriales</taxon>
        <taxon>Eubacteriaceae</taxon>
        <taxon>Pseudoramibacter</taxon>
    </lineage>
</organism>
<dbReference type="CDD" id="cd08205">
    <property type="entry name" value="RuBisCO_IV_RLP"/>
    <property type="match status" value="1"/>
</dbReference>
<dbReference type="SUPFAM" id="SSF54966">
    <property type="entry name" value="RuBisCO, large subunit, small (N-terminal) domain"/>
    <property type="match status" value="1"/>
</dbReference>
<evidence type="ECO:0000259" key="3">
    <source>
        <dbReference type="Pfam" id="PF02788"/>
    </source>
</evidence>